<feature type="compositionally biased region" description="Basic and acidic residues" evidence="2">
    <location>
        <begin position="8"/>
        <end position="18"/>
    </location>
</feature>
<reference evidence="3" key="3">
    <citation type="submission" date="2021-05" db="UniProtKB">
        <authorList>
            <consortium name="EnsemblPlants"/>
        </authorList>
    </citation>
    <scope>IDENTIFICATION</scope>
    <source>
        <strain evidence="3">cv. B73</strain>
    </source>
</reference>
<dbReference type="InterPro" id="IPR003676">
    <property type="entry name" value="SAUR_fam"/>
</dbReference>
<sequence length="193" mass="21656">MRRLHQIQKTEVKKRSEPKQASFKNKRCPIRFHFVFLCAAAGEGEEEEATGLPSDVPRGHFAVYVGERRRRFVVPIALLDRPEFRSLLRRAEEEFGFAGAGGGGGLVLPCEEGRGRRRRPRGCRPTCRAAAVYVGERRRRFVVPIALLDRPEFQSLLRRAEEEFGFAGGGGALVLPCEEVAFRSLTSVLACTR</sequence>
<dbReference type="InParanoid" id="A0A804QTR5"/>
<evidence type="ECO:0000313" key="4">
    <source>
        <dbReference type="Proteomes" id="UP000007305"/>
    </source>
</evidence>
<name>A0A804QTR5_MAIZE</name>
<reference evidence="4" key="1">
    <citation type="journal article" date="2009" name="Science">
        <title>The B73 maize genome: complexity, diversity, and dynamics.</title>
        <authorList>
            <person name="Schnable P.S."/>
            <person name="Ware D."/>
            <person name="Fulton R.S."/>
            <person name="Stein J.C."/>
            <person name="Wei F."/>
            <person name="Pasternak S."/>
            <person name="Liang C."/>
            <person name="Zhang J."/>
            <person name="Fulton L."/>
            <person name="Graves T.A."/>
            <person name="Minx P."/>
            <person name="Reily A.D."/>
            <person name="Courtney L."/>
            <person name="Kruchowski S.S."/>
            <person name="Tomlinson C."/>
            <person name="Strong C."/>
            <person name="Delehaunty K."/>
            <person name="Fronick C."/>
            <person name="Courtney B."/>
            <person name="Rock S.M."/>
            <person name="Belter E."/>
            <person name="Du F."/>
            <person name="Kim K."/>
            <person name="Abbott R.M."/>
            <person name="Cotton M."/>
            <person name="Levy A."/>
            <person name="Marchetto P."/>
            <person name="Ochoa K."/>
            <person name="Jackson S.M."/>
            <person name="Gillam B."/>
            <person name="Chen W."/>
            <person name="Yan L."/>
            <person name="Higginbotham J."/>
            <person name="Cardenas M."/>
            <person name="Waligorski J."/>
            <person name="Applebaum E."/>
            <person name="Phelps L."/>
            <person name="Falcone J."/>
            <person name="Kanchi K."/>
            <person name="Thane T."/>
            <person name="Scimone A."/>
            <person name="Thane N."/>
            <person name="Henke J."/>
            <person name="Wang T."/>
            <person name="Ruppert J."/>
            <person name="Shah N."/>
            <person name="Rotter K."/>
            <person name="Hodges J."/>
            <person name="Ingenthron E."/>
            <person name="Cordes M."/>
            <person name="Kohlberg S."/>
            <person name="Sgro J."/>
            <person name="Delgado B."/>
            <person name="Mead K."/>
            <person name="Chinwalla A."/>
            <person name="Leonard S."/>
            <person name="Crouse K."/>
            <person name="Collura K."/>
            <person name="Kudrna D."/>
            <person name="Currie J."/>
            <person name="He R."/>
            <person name="Angelova A."/>
            <person name="Rajasekar S."/>
            <person name="Mueller T."/>
            <person name="Lomeli R."/>
            <person name="Scara G."/>
            <person name="Ko A."/>
            <person name="Delaney K."/>
            <person name="Wissotski M."/>
            <person name="Lopez G."/>
            <person name="Campos D."/>
            <person name="Braidotti M."/>
            <person name="Ashley E."/>
            <person name="Golser W."/>
            <person name="Kim H."/>
            <person name="Lee S."/>
            <person name="Lin J."/>
            <person name="Dujmic Z."/>
            <person name="Kim W."/>
            <person name="Talag J."/>
            <person name="Zuccolo A."/>
            <person name="Fan C."/>
            <person name="Sebastian A."/>
            <person name="Kramer M."/>
            <person name="Spiegel L."/>
            <person name="Nascimento L."/>
            <person name="Zutavern T."/>
            <person name="Miller B."/>
            <person name="Ambroise C."/>
            <person name="Muller S."/>
            <person name="Spooner W."/>
            <person name="Narechania A."/>
            <person name="Ren L."/>
            <person name="Wei S."/>
            <person name="Kumari S."/>
            <person name="Faga B."/>
            <person name="Levy M.J."/>
            <person name="McMahan L."/>
            <person name="Van Buren P."/>
            <person name="Vaughn M.W."/>
            <person name="Ying K."/>
            <person name="Yeh C.-T."/>
            <person name="Emrich S.J."/>
            <person name="Jia Y."/>
            <person name="Kalyanaraman A."/>
            <person name="Hsia A.-P."/>
            <person name="Barbazuk W.B."/>
            <person name="Baucom R.S."/>
            <person name="Brutnell T.P."/>
            <person name="Carpita N.C."/>
            <person name="Chaparro C."/>
            <person name="Chia J.-M."/>
            <person name="Deragon J.-M."/>
            <person name="Estill J.C."/>
            <person name="Fu Y."/>
            <person name="Jeddeloh J.A."/>
            <person name="Han Y."/>
            <person name="Lee H."/>
            <person name="Li P."/>
            <person name="Lisch D.R."/>
            <person name="Liu S."/>
            <person name="Liu Z."/>
            <person name="Nagel D.H."/>
            <person name="McCann M.C."/>
            <person name="SanMiguel P."/>
            <person name="Myers A.M."/>
            <person name="Nettleton D."/>
            <person name="Nguyen J."/>
            <person name="Penning B.W."/>
            <person name="Ponnala L."/>
            <person name="Schneider K.L."/>
            <person name="Schwartz D.C."/>
            <person name="Sharma A."/>
            <person name="Soderlund C."/>
            <person name="Springer N.M."/>
            <person name="Sun Q."/>
            <person name="Wang H."/>
            <person name="Waterman M."/>
            <person name="Westerman R."/>
            <person name="Wolfgruber T.K."/>
            <person name="Yang L."/>
            <person name="Yu Y."/>
            <person name="Zhang L."/>
            <person name="Zhou S."/>
            <person name="Zhu Q."/>
            <person name="Bennetzen J.L."/>
            <person name="Dawe R.K."/>
            <person name="Jiang J."/>
            <person name="Jiang N."/>
            <person name="Presting G.G."/>
            <person name="Wessler S.R."/>
            <person name="Aluru S."/>
            <person name="Martienssen R.A."/>
            <person name="Clifton S.W."/>
            <person name="McCombie W.R."/>
            <person name="Wing R.A."/>
            <person name="Wilson R.K."/>
        </authorList>
    </citation>
    <scope>NUCLEOTIDE SEQUENCE [LARGE SCALE GENOMIC DNA]</scope>
    <source>
        <strain evidence="4">cv. B73</strain>
    </source>
</reference>
<proteinExistence type="inferred from homology"/>
<organism evidence="3 4">
    <name type="scientific">Zea mays</name>
    <name type="common">Maize</name>
    <dbReference type="NCBI Taxonomy" id="4577"/>
    <lineage>
        <taxon>Eukaryota</taxon>
        <taxon>Viridiplantae</taxon>
        <taxon>Streptophyta</taxon>
        <taxon>Embryophyta</taxon>
        <taxon>Tracheophyta</taxon>
        <taxon>Spermatophyta</taxon>
        <taxon>Magnoliopsida</taxon>
        <taxon>Liliopsida</taxon>
        <taxon>Poales</taxon>
        <taxon>Poaceae</taxon>
        <taxon>PACMAD clade</taxon>
        <taxon>Panicoideae</taxon>
        <taxon>Andropogonodae</taxon>
        <taxon>Andropogoneae</taxon>
        <taxon>Tripsacinae</taxon>
        <taxon>Zea</taxon>
    </lineage>
</organism>
<dbReference type="EnsemblPlants" id="Zm00001eb366210_T001">
    <property type="protein sequence ID" value="Zm00001eb366210_P001"/>
    <property type="gene ID" value="Zm00001eb366210"/>
</dbReference>
<evidence type="ECO:0000313" key="3">
    <source>
        <dbReference type="EnsemblPlants" id="Zm00001eb366210_P001"/>
    </source>
</evidence>
<dbReference type="PANTHER" id="PTHR31374:SF405">
    <property type="entry name" value="OS06G0137400 PROTEIN"/>
    <property type="match status" value="1"/>
</dbReference>
<dbReference type="Pfam" id="PF02519">
    <property type="entry name" value="Auxin_inducible"/>
    <property type="match status" value="2"/>
</dbReference>
<protein>
    <recommendedName>
        <fullName evidence="5">SAUR-like auxin-responsive protein family</fullName>
    </recommendedName>
</protein>
<evidence type="ECO:0000256" key="2">
    <source>
        <dbReference type="SAM" id="MobiDB-lite"/>
    </source>
</evidence>
<dbReference type="Proteomes" id="UP000007305">
    <property type="component" value="Chromosome 8"/>
</dbReference>
<accession>A0A804QTR5</accession>
<reference evidence="3" key="2">
    <citation type="submission" date="2019-07" db="EMBL/GenBank/DDBJ databases">
        <authorList>
            <person name="Seetharam A."/>
            <person name="Woodhouse M."/>
            <person name="Cannon E."/>
        </authorList>
    </citation>
    <scope>NUCLEOTIDE SEQUENCE [LARGE SCALE GENOMIC DNA]</scope>
    <source>
        <strain evidence="3">cv. B73</strain>
    </source>
</reference>
<comment type="similarity">
    <text evidence="1">Belongs to the ARG7 family.</text>
</comment>
<dbReference type="Gramene" id="Zm00001eb366210_T001">
    <property type="protein sequence ID" value="Zm00001eb366210_P001"/>
    <property type="gene ID" value="Zm00001eb366210"/>
</dbReference>
<dbReference type="PANTHER" id="PTHR31374">
    <property type="entry name" value="AUXIN-INDUCED PROTEIN-LIKE-RELATED"/>
    <property type="match status" value="1"/>
</dbReference>
<evidence type="ECO:0008006" key="5">
    <source>
        <dbReference type="Google" id="ProtNLM"/>
    </source>
</evidence>
<feature type="region of interest" description="Disordered" evidence="2">
    <location>
        <begin position="1"/>
        <end position="20"/>
    </location>
</feature>
<dbReference type="AlphaFoldDB" id="A0A804QTR5"/>
<dbReference type="GO" id="GO:0009733">
    <property type="term" value="P:response to auxin"/>
    <property type="evidence" value="ECO:0007669"/>
    <property type="project" value="InterPro"/>
</dbReference>
<keyword evidence="4" id="KW-1185">Reference proteome</keyword>
<evidence type="ECO:0000256" key="1">
    <source>
        <dbReference type="ARBA" id="ARBA00006974"/>
    </source>
</evidence>